<dbReference type="OrthoDB" id="4553984at2"/>
<dbReference type="Proteomes" id="UP000234456">
    <property type="component" value="Unassembled WGS sequence"/>
</dbReference>
<dbReference type="AlphaFoldDB" id="A0A2N4TY10"/>
<accession>A0A2N4TY10</accession>
<proteinExistence type="predicted"/>
<sequence>MAGKKYIRNSGGQLQEEASVDTSSGATDAGKIVALDASGHLDDSITNATVTAAANRLVKLDGSGRLDPTVMPTGIGADTAVVVASEALSAGDYVNIWDNGGTPKVRKADASAAGKEAHGYVTAAVASGANATIYFEGTNSNVTGQVAGNVFLSTTPGKGTNTAPTAAGQVVQRIGFAVSATAVNFQSQPPILLA</sequence>
<evidence type="ECO:0000313" key="3">
    <source>
        <dbReference type="Proteomes" id="UP000234456"/>
    </source>
</evidence>
<feature type="region of interest" description="Disordered" evidence="1">
    <location>
        <begin position="1"/>
        <end position="25"/>
    </location>
</feature>
<organism evidence="2 3">
    <name type="scientific">Ralstonia pickettii</name>
    <name type="common">Burkholderia pickettii</name>
    <dbReference type="NCBI Taxonomy" id="329"/>
    <lineage>
        <taxon>Bacteria</taxon>
        <taxon>Pseudomonadati</taxon>
        <taxon>Pseudomonadota</taxon>
        <taxon>Betaproteobacteria</taxon>
        <taxon>Burkholderiales</taxon>
        <taxon>Burkholderiaceae</taxon>
        <taxon>Ralstonia</taxon>
    </lineage>
</organism>
<evidence type="ECO:0000313" key="2">
    <source>
        <dbReference type="EMBL" id="PLC44581.1"/>
    </source>
</evidence>
<comment type="caution">
    <text evidence="2">The sequence shown here is derived from an EMBL/GenBank/DDBJ whole genome shotgun (WGS) entry which is preliminary data.</text>
</comment>
<dbReference type="RefSeq" id="WP_102064992.1">
    <property type="nucleotide sequence ID" value="NZ_PKQE01000001.1"/>
</dbReference>
<evidence type="ECO:0000256" key="1">
    <source>
        <dbReference type="SAM" id="MobiDB-lite"/>
    </source>
</evidence>
<gene>
    <name evidence="2" type="ORF">C0Q88_07835</name>
</gene>
<reference evidence="2 3" key="1">
    <citation type="submission" date="2017-12" db="EMBL/GenBank/DDBJ databases">
        <title>Draft genome sequence of Ralstonia pickettii 52.</title>
        <authorList>
            <person name="Zheng B."/>
        </authorList>
    </citation>
    <scope>NUCLEOTIDE SEQUENCE [LARGE SCALE GENOMIC DNA]</scope>
    <source>
        <strain evidence="2 3">52</strain>
    </source>
</reference>
<dbReference type="EMBL" id="PKQE01000001">
    <property type="protein sequence ID" value="PLC44581.1"/>
    <property type="molecule type" value="Genomic_DNA"/>
</dbReference>
<protein>
    <submittedName>
        <fullName evidence="2">Uncharacterized protein</fullName>
    </submittedName>
</protein>
<name>A0A2N4TY10_RALPI</name>